<dbReference type="Pfam" id="PF12833">
    <property type="entry name" value="HTH_18"/>
    <property type="match status" value="1"/>
</dbReference>
<reference evidence="5 6" key="1">
    <citation type="submission" date="2018-08" db="EMBL/GenBank/DDBJ databases">
        <title>Vibrio harveyi strains pathogenic to white snook Centropomus viridis Lockington (1877) and potential probiotic bacteria.</title>
        <authorList>
            <person name="Soto-Rodriguez S."/>
            <person name="Gomez-Gil B."/>
            <person name="Lozano-Olvera R."/>
        </authorList>
    </citation>
    <scope>NUCLEOTIDE SEQUENCE [LARGE SCALE GENOMIC DNA]</scope>
    <source>
        <strain evidence="5 6">CAIM 1508</strain>
    </source>
</reference>
<evidence type="ECO:0000256" key="1">
    <source>
        <dbReference type="ARBA" id="ARBA00023015"/>
    </source>
</evidence>
<sequence>MTVVFEGVPLVRTEWVHDLAALFDNSNIDVHQLIKVSKAPEDIQMSDVEFLPETILRNLLLAFGESCPTDEFIHTIWTLCRDLYVPKVLAQLALTPTMTVAEAIEVFCHSMHRYSNNTRLGLEQYHDRIWFARYKDGENQPWYQYAEMFSLIFMDELVAALANYRQQTVSVSVKSTKMERFFDCRQLKHVQFYTNRAATGIQLDDAVLNKTICMPNKGRFDGSTDLSEVPTSFVSSFGFAILPYISFGRFSILEAAQILGIHKRTLQRRLHDCEVTYSQVMESLLLERSLSLLKNSTLSITTIAASLGYADTANFTRFIRRKIGMTPSAYRKT</sequence>
<dbReference type="EMBL" id="QOUW02000048">
    <property type="protein sequence ID" value="RIW11907.1"/>
    <property type="molecule type" value="Genomic_DNA"/>
</dbReference>
<comment type="caution">
    <text evidence="5">The sequence shown here is derived from an EMBL/GenBank/DDBJ whole genome shotgun (WGS) entry which is preliminary data.</text>
</comment>
<dbReference type="AlphaFoldDB" id="A0A8B3DME2"/>
<gene>
    <name evidence="5" type="ORF">DS957_013970</name>
</gene>
<dbReference type="PANTHER" id="PTHR47894">
    <property type="entry name" value="HTH-TYPE TRANSCRIPTIONAL REGULATOR GADX"/>
    <property type="match status" value="1"/>
</dbReference>
<evidence type="ECO:0000313" key="5">
    <source>
        <dbReference type="EMBL" id="RIW11907.1"/>
    </source>
</evidence>
<evidence type="ECO:0000313" key="6">
    <source>
        <dbReference type="Proteomes" id="UP000253437"/>
    </source>
</evidence>
<keyword evidence="3" id="KW-0804">Transcription</keyword>
<dbReference type="InterPro" id="IPR018060">
    <property type="entry name" value="HTH_AraC"/>
</dbReference>
<dbReference type="GO" id="GO:0003700">
    <property type="term" value="F:DNA-binding transcription factor activity"/>
    <property type="evidence" value="ECO:0007669"/>
    <property type="project" value="InterPro"/>
</dbReference>
<accession>A0A8B3DME2</accession>
<organism evidence="5 6">
    <name type="scientific">Vibrio harveyi</name>
    <name type="common">Beneckea harveyi</name>
    <dbReference type="NCBI Taxonomy" id="669"/>
    <lineage>
        <taxon>Bacteria</taxon>
        <taxon>Pseudomonadati</taxon>
        <taxon>Pseudomonadota</taxon>
        <taxon>Gammaproteobacteria</taxon>
        <taxon>Vibrionales</taxon>
        <taxon>Vibrionaceae</taxon>
        <taxon>Vibrio</taxon>
    </lineage>
</organism>
<evidence type="ECO:0000256" key="3">
    <source>
        <dbReference type="ARBA" id="ARBA00023163"/>
    </source>
</evidence>
<dbReference type="PANTHER" id="PTHR47894:SF4">
    <property type="entry name" value="HTH-TYPE TRANSCRIPTIONAL REGULATOR GADX"/>
    <property type="match status" value="1"/>
</dbReference>
<proteinExistence type="predicted"/>
<keyword evidence="2" id="KW-0238">DNA-binding</keyword>
<dbReference type="InterPro" id="IPR009057">
    <property type="entry name" value="Homeodomain-like_sf"/>
</dbReference>
<dbReference type="Gene3D" id="1.10.10.60">
    <property type="entry name" value="Homeodomain-like"/>
    <property type="match status" value="1"/>
</dbReference>
<protein>
    <submittedName>
        <fullName evidence="5">AraC family transcriptional regulator</fullName>
    </submittedName>
</protein>
<evidence type="ECO:0000259" key="4">
    <source>
        <dbReference type="PROSITE" id="PS01124"/>
    </source>
</evidence>
<feature type="domain" description="HTH araC/xylS-type" evidence="4">
    <location>
        <begin position="249"/>
        <end position="333"/>
    </location>
</feature>
<evidence type="ECO:0000256" key="2">
    <source>
        <dbReference type="ARBA" id="ARBA00023125"/>
    </source>
</evidence>
<dbReference type="Proteomes" id="UP000253437">
    <property type="component" value="Unassembled WGS sequence"/>
</dbReference>
<dbReference type="GO" id="GO:0005829">
    <property type="term" value="C:cytosol"/>
    <property type="evidence" value="ECO:0007669"/>
    <property type="project" value="TreeGrafter"/>
</dbReference>
<dbReference type="PROSITE" id="PS01124">
    <property type="entry name" value="HTH_ARAC_FAMILY_2"/>
    <property type="match status" value="1"/>
</dbReference>
<name>A0A8B3DME2_VIBHA</name>
<dbReference type="InterPro" id="IPR020449">
    <property type="entry name" value="Tscrpt_reg_AraC-type_HTH"/>
</dbReference>
<dbReference type="SMART" id="SM00342">
    <property type="entry name" value="HTH_ARAC"/>
    <property type="match status" value="1"/>
</dbReference>
<dbReference type="PRINTS" id="PR00032">
    <property type="entry name" value="HTHARAC"/>
</dbReference>
<dbReference type="SUPFAM" id="SSF46689">
    <property type="entry name" value="Homeodomain-like"/>
    <property type="match status" value="1"/>
</dbReference>
<dbReference type="GO" id="GO:0000976">
    <property type="term" value="F:transcription cis-regulatory region binding"/>
    <property type="evidence" value="ECO:0007669"/>
    <property type="project" value="TreeGrafter"/>
</dbReference>
<keyword evidence="1" id="KW-0805">Transcription regulation</keyword>